<evidence type="ECO:0000256" key="1">
    <source>
        <dbReference type="SAM" id="Phobius"/>
    </source>
</evidence>
<keyword evidence="1" id="KW-0472">Membrane</keyword>
<dbReference type="Proteomes" id="UP000451565">
    <property type="component" value="Unassembled WGS sequence"/>
</dbReference>
<accession>A0A843YU96</accession>
<proteinExistence type="predicted"/>
<dbReference type="AlphaFoldDB" id="A0A843YU96"/>
<keyword evidence="1" id="KW-1133">Transmembrane helix</keyword>
<evidence type="ECO:0000313" key="3">
    <source>
        <dbReference type="Proteomes" id="UP000451565"/>
    </source>
</evidence>
<gene>
    <name evidence="2" type="ORF">GEV47_10275</name>
</gene>
<reference evidence="2 3" key="1">
    <citation type="submission" date="2019-10" db="EMBL/GenBank/DDBJ databases">
        <title>Glaciimonas soli sp. nov., a psychrophilic bacterium isolated from the forest soil of a high elevation mountain in Taiwan.</title>
        <authorList>
            <person name="Wang L.-T."/>
            <person name="Shieh W.Y."/>
        </authorList>
    </citation>
    <scope>NUCLEOTIDE SEQUENCE [LARGE SCALE GENOMIC DNA]</scope>
    <source>
        <strain evidence="2 3">GS1</strain>
    </source>
</reference>
<sequence length="103" mass="11599">MSFLTLLFAETAWFALPFELTKITAILWPLLGLAAIAALLMLFKPLLSGILHAALLLMKPRKSLEQRIAEHNATERKLLHRKANDQDGSQVAIATDLRLLRWP</sequence>
<protein>
    <submittedName>
        <fullName evidence="2">Uncharacterized protein</fullName>
    </submittedName>
</protein>
<comment type="caution">
    <text evidence="2">The sequence shown here is derived from an EMBL/GenBank/DDBJ whole genome shotgun (WGS) entry which is preliminary data.</text>
</comment>
<dbReference type="OrthoDB" id="8779073at2"/>
<dbReference type="EMBL" id="WINI01000004">
    <property type="protein sequence ID" value="MQR01068.1"/>
    <property type="molecule type" value="Genomic_DNA"/>
</dbReference>
<feature type="transmembrane region" description="Helical" evidence="1">
    <location>
        <begin position="27"/>
        <end position="57"/>
    </location>
</feature>
<evidence type="ECO:0000313" key="2">
    <source>
        <dbReference type="EMBL" id="MQR01068.1"/>
    </source>
</evidence>
<dbReference type="RefSeq" id="WP_153234665.1">
    <property type="nucleotide sequence ID" value="NZ_WINI01000004.1"/>
</dbReference>
<name>A0A843YU96_9BURK</name>
<organism evidence="2 3">
    <name type="scientific">Glaciimonas soli</name>
    <dbReference type="NCBI Taxonomy" id="2590999"/>
    <lineage>
        <taxon>Bacteria</taxon>
        <taxon>Pseudomonadati</taxon>
        <taxon>Pseudomonadota</taxon>
        <taxon>Betaproteobacteria</taxon>
        <taxon>Burkholderiales</taxon>
        <taxon>Oxalobacteraceae</taxon>
        <taxon>Glaciimonas</taxon>
    </lineage>
</organism>
<keyword evidence="3" id="KW-1185">Reference proteome</keyword>
<keyword evidence="1" id="KW-0812">Transmembrane</keyword>